<evidence type="ECO:0000256" key="1">
    <source>
        <dbReference type="SAM" id="MobiDB-lite"/>
    </source>
</evidence>
<feature type="compositionally biased region" description="Basic and acidic residues" evidence="1">
    <location>
        <begin position="13"/>
        <end position="44"/>
    </location>
</feature>
<feature type="transmembrane region" description="Helical" evidence="2">
    <location>
        <begin position="66"/>
        <end position="84"/>
    </location>
</feature>
<keyword evidence="2" id="KW-1133">Transmembrane helix</keyword>
<gene>
    <name evidence="3" type="ORF">EVOR1521_LOCUS11566</name>
</gene>
<evidence type="ECO:0000256" key="2">
    <source>
        <dbReference type="SAM" id="Phobius"/>
    </source>
</evidence>
<proteinExistence type="predicted"/>
<feature type="region of interest" description="Disordered" evidence="1">
    <location>
        <begin position="1"/>
        <end position="55"/>
    </location>
</feature>
<keyword evidence="2" id="KW-0472">Membrane</keyword>
<keyword evidence="2" id="KW-0812">Transmembrane</keyword>
<dbReference type="Proteomes" id="UP001178507">
    <property type="component" value="Unassembled WGS sequence"/>
</dbReference>
<reference evidence="3" key="1">
    <citation type="submission" date="2023-08" db="EMBL/GenBank/DDBJ databases">
        <authorList>
            <person name="Chen Y."/>
            <person name="Shah S."/>
            <person name="Dougan E. K."/>
            <person name="Thang M."/>
            <person name="Chan C."/>
        </authorList>
    </citation>
    <scope>NUCLEOTIDE SEQUENCE</scope>
</reference>
<feature type="transmembrane region" description="Helical" evidence="2">
    <location>
        <begin position="96"/>
        <end position="117"/>
    </location>
</feature>
<sequence>MAETATLRQRQKPNKEKEEPTEKEPAEKGEGKANKKAKDEDGPRPEVGAADTAAKKQTVGETFMKSLTNTTTLIMMAAMGMSLWNNRNDKDQSWGLYVVPVVLVASLLLGSVLVTKLENSEWRMKLRAEAAAKEREEMAKKGLTQHDLNEAAMNMGQHCHHQRVEPYILCWTRQEDGSPTARNATFAAITSDSVDDIAVEVC</sequence>
<dbReference type="EMBL" id="CAUJNA010001151">
    <property type="protein sequence ID" value="CAJ1384766.1"/>
    <property type="molecule type" value="Genomic_DNA"/>
</dbReference>
<evidence type="ECO:0000313" key="4">
    <source>
        <dbReference type="Proteomes" id="UP001178507"/>
    </source>
</evidence>
<protein>
    <submittedName>
        <fullName evidence="3">Uncharacterized protein</fullName>
    </submittedName>
</protein>
<organism evidence="3 4">
    <name type="scientific">Effrenium voratum</name>
    <dbReference type="NCBI Taxonomy" id="2562239"/>
    <lineage>
        <taxon>Eukaryota</taxon>
        <taxon>Sar</taxon>
        <taxon>Alveolata</taxon>
        <taxon>Dinophyceae</taxon>
        <taxon>Suessiales</taxon>
        <taxon>Symbiodiniaceae</taxon>
        <taxon>Effrenium</taxon>
    </lineage>
</organism>
<keyword evidence="4" id="KW-1185">Reference proteome</keyword>
<name>A0AA36MYX2_9DINO</name>
<comment type="caution">
    <text evidence="3">The sequence shown here is derived from an EMBL/GenBank/DDBJ whole genome shotgun (WGS) entry which is preliminary data.</text>
</comment>
<accession>A0AA36MYX2</accession>
<evidence type="ECO:0000313" key="3">
    <source>
        <dbReference type="EMBL" id="CAJ1384766.1"/>
    </source>
</evidence>
<dbReference type="AlphaFoldDB" id="A0AA36MYX2"/>